<dbReference type="AlphaFoldDB" id="A0A175Y3F7"/>
<keyword evidence="2" id="KW-0808">Transferase</keyword>
<dbReference type="Proteomes" id="UP000078460">
    <property type="component" value="Unassembled WGS sequence"/>
</dbReference>
<sequence length="370" mass="41116">MHDALIFTPDDVDLSRSPLRRGIAEPTYVLGAFNPGFTRLPNGNLLLMVRIAEALAEPVRDGQVHAIRWTPAGYVLDDWPLTDVDLTDPRQFELKGRRHRILALTSLSWLLPVELDPSGEHIVAVHYDAAIEPAATYQDYGVEDARITRVGDTWYMTTCSVGAERHCTTLHTSRDGLHYRLEGIVLDHQNKDMILFEGLVADRFMALTRPLGEVYFAYPPDSPWVGGPSINFAASPDALHWKPLDAPGLRARKGSTSAMKIGGGTQPILTPNGWMMIYHGVEARESVGIYRSFWALLDRDDPSRILRVEDEVPLLEANPALTAHIAHQMYLPTPVVFSTGLVTDGDDYLIASGEADLACRITRLPKSRFV</sequence>
<accession>A0A175Y3F7</accession>
<dbReference type="InterPro" id="IPR023296">
    <property type="entry name" value="Glyco_hydro_beta-prop_sf"/>
</dbReference>
<dbReference type="InterPro" id="IPR007184">
    <property type="entry name" value="Mannoside_phosphorylase"/>
</dbReference>
<evidence type="ECO:0000256" key="2">
    <source>
        <dbReference type="ARBA" id="ARBA00022679"/>
    </source>
</evidence>
<dbReference type="RefSeq" id="WP_017977406.1">
    <property type="nucleotide sequence ID" value="NZ_CP017578.1"/>
</dbReference>
<dbReference type="Gene3D" id="2.115.10.20">
    <property type="entry name" value="Glycosyl hydrolase domain, family 43"/>
    <property type="match status" value="1"/>
</dbReference>
<dbReference type="PANTHER" id="PTHR34106">
    <property type="entry name" value="GLYCOSIDASE"/>
    <property type="match status" value="1"/>
</dbReference>
<organism evidence="4 5">
    <name type="scientific">Sphingomonas melonis TY</name>
    <dbReference type="NCBI Taxonomy" id="621456"/>
    <lineage>
        <taxon>Bacteria</taxon>
        <taxon>Pseudomonadati</taxon>
        <taxon>Pseudomonadota</taxon>
        <taxon>Alphaproteobacteria</taxon>
        <taxon>Sphingomonadales</taxon>
        <taxon>Sphingomonadaceae</taxon>
        <taxon>Sphingomonas</taxon>
    </lineage>
</organism>
<evidence type="ECO:0000313" key="4">
    <source>
        <dbReference type="EMBL" id="KZB95207.1"/>
    </source>
</evidence>
<proteinExistence type="inferred from homology"/>
<dbReference type="GO" id="GO:0016798">
    <property type="term" value="F:hydrolase activity, acting on glycosyl bonds"/>
    <property type="evidence" value="ECO:0007669"/>
    <property type="project" value="UniProtKB-KW"/>
</dbReference>
<dbReference type="KEGG" id="smy:BJP26_04835"/>
<dbReference type="Pfam" id="PF04041">
    <property type="entry name" value="Glyco_hydro_130"/>
    <property type="match status" value="1"/>
</dbReference>
<evidence type="ECO:0000256" key="3">
    <source>
        <dbReference type="ARBA" id="ARBA00024356"/>
    </source>
</evidence>
<dbReference type="GO" id="GO:0016757">
    <property type="term" value="F:glycosyltransferase activity"/>
    <property type="evidence" value="ECO:0007669"/>
    <property type="project" value="UniProtKB-KW"/>
</dbReference>
<dbReference type="STRING" id="621456.BJP26_04835"/>
<evidence type="ECO:0000313" key="5">
    <source>
        <dbReference type="Proteomes" id="UP000078460"/>
    </source>
</evidence>
<dbReference type="OrthoDB" id="9776657at2"/>
<keyword evidence="5" id="KW-1185">Reference proteome</keyword>
<keyword evidence="4" id="KW-0378">Hydrolase</keyword>
<reference evidence="4" key="1">
    <citation type="submission" date="2016-03" db="EMBL/GenBank/DDBJ databases">
        <title>Sphingomonas melonis TY, whole genome shotgun sequencing.</title>
        <authorList>
            <person name="Wang H."/>
            <person name="Zhu P."/>
        </authorList>
    </citation>
    <scope>NUCLEOTIDE SEQUENCE [LARGE SCALE GENOMIC DNA]</scope>
    <source>
        <strain evidence="4">TY</strain>
    </source>
</reference>
<dbReference type="SUPFAM" id="SSF75005">
    <property type="entry name" value="Arabinanase/levansucrase/invertase"/>
    <property type="match status" value="1"/>
</dbReference>
<keyword evidence="4" id="KW-0326">Glycosidase</keyword>
<dbReference type="GeneID" id="93796749"/>
<gene>
    <name evidence="4" type="ORF">AVM11_16785</name>
</gene>
<dbReference type="EMBL" id="LQCK02000014">
    <property type="protein sequence ID" value="KZB95207.1"/>
    <property type="molecule type" value="Genomic_DNA"/>
</dbReference>
<evidence type="ECO:0000256" key="1">
    <source>
        <dbReference type="ARBA" id="ARBA00022676"/>
    </source>
</evidence>
<comment type="caution">
    <text evidence="4">The sequence shown here is derived from an EMBL/GenBank/DDBJ whole genome shotgun (WGS) entry which is preliminary data.</text>
</comment>
<dbReference type="PANTHER" id="PTHR34106:SF5">
    <property type="entry name" value="GLYCOSIDASE"/>
    <property type="match status" value="1"/>
</dbReference>
<comment type="similarity">
    <text evidence="3">Belongs to the glycosyl hydrolase 130 family.</text>
</comment>
<name>A0A175Y3F7_9SPHN</name>
<protein>
    <submittedName>
        <fullName evidence="4">Glycosidase</fullName>
    </submittedName>
</protein>
<keyword evidence="1" id="KW-0328">Glycosyltransferase</keyword>